<evidence type="ECO:0000313" key="2">
    <source>
        <dbReference type="EMBL" id="KAF2093430.1"/>
    </source>
</evidence>
<protein>
    <recommendedName>
        <fullName evidence="4">Ricin B lectin domain-containing protein</fullName>
    </recommendedName>
</protein>
<dbReference type="Proteomes" id="UP000799772">
    <property type="component" value="Unassembled WGS sequence"/>
</dbReference>
<evidence type="ECO:0000256" key="1">
    <source>
        <dbReference type="SAM" id="SignalP"/>
    </source>
</evidence>
<feature type="chain" id="PRO_5040150354" description="Ricin B lectin domain-containing protein" evidence="1">
    <location>
        <begin position="17"/>
        <end position="107"/>
    </location>
</feature>
<organism evidence="2 3">
    <name type="scientific">Rhizodiscina lignyota</name>
    <dbReference type="NCBI Taxonomy" id="1504668"/>
    <lineage>
        <taxon>Eukaryota</taxon>
        <taxon>Fungi</taxon>
        <taxon>Dikarya</taxon>
        <taxon>Ascomycota</taxon>
        <taxon>Pezizomycotina</taxon>
        <taxon>Dothideomycetes</taxon>
        <taxon>Pleosporomycetidae</taxon>
        <taxon>Aulographales</taxon>
        <taxon>Rhizodiscinaceae</taxon>
        <taxon>Rhizodiscina</taxon>
    </lineage>
</organism>
<gene>
    <name evidence="2" type="ORF">NA57DRAFT_81357</name>
</gene>
<accession>A0A9P4M1G5</accession>
<proteinExistence type="predicted"/>
<evidence type="ECO:0000313" key="3">
    <source>
        <dbReference type="Proteomes" id="UP000799772"/>
    </source>
</evidence>
<comment type="caution">
    <text evidence="2">The sequence shown here is derived from an EMBL/GenBank/DDBJ whole genome shotgun (WGS) entry which is preliminary data.</text>
</comment>
<feature type="signal peptide" evidence="1">
    <location>
        <begin position="1"/>
        <end position="16"/>
    </location>
</feature>
<sequence length="107" mass="11490">MQLITTLLCFAATTSAWTLSQYFDQSCSHKSTNDVSSSAATGCNEFDTTPGSITWEGQDGFELTLYTLPDCIAEAGNPLQDVTNSGCYRQSEPNLPAQSWKVGPVGI</sequence>
<reference evidence="2" key="1">
    <citation type="journal article" date="2020" name="Stud. Mycol.">
        <title>101 Dothideomycetes genomes: a test case for predicting lifestyles and emergence of pathogens.</title>
        <authorList>
            <person name="Haridas S."/>
            <person name="Albert R."/>
            <person name="Binder M."/>
            <person name="Bloem J."/>
            <person name="Labutti K."/>
            <person name="Salamov A."/>
            <person name="Andreopoulos B."/>
            <person name="Baker S."/>
            <person name="Barry K."/>
            <person name="Bills G."/>
            <person name="Bluhm B."/>
            <person name="Cannon C."/>
            <person name="Castanera R."/>
            <person name="Culley D."/>
            <person name="Daum C."/>
            <person name="Ezra D."/>
            <person name="Gonzalez J."/>
            <person name="Henrissat B."/>
            <person name="Kuo A."/>
            <person name="Liang C."/>
            <person name="Lipzen A."/>
            <person name="Lutzoni F."/>
            <person name="Magnuson J."/>
            <person name="Mondo S."/>
            <person name="Nolan M."/>
            <person name="Ohm R."/>
            <person name="Pangilinan J."/>
            <person name="Park H.-J."/>
            <person name="Ramirez L."/>
            <person name="Alfaro M."/>
            <person name="Sun H."/>
            <person name="Tritt A."/>
            <person name="Yoshinaga Y."/>
            <person name="Zwiers L.-H."/>
            <person name="Turgeon B."/>
            <person name="Goodwin S."/>
            <person name="Spatafora J."/>
            <person name="Crous P."/>
            <person name="Grigoriev I."/>
        </authorList>
    </citation>
    <scope>NUCLEOTIDE SEQUENCE</scope>
    <source>
        <strain evidence="2">CBS 133067</strain>
    </source>
</reference>
<name>A0A9P4M1G5_9PEZI</name>
<evidence type="ECO:0008006" key="4">
    <source>
        <dbReference type="Google" id="ProtNLM"/>
    </source>
</evidence>
<dbReference type="EMBL" id="ML978138">
    <property type="protein sequence ID" value="KAF2093430.1"/>
    <property type="molecule type" value="Genomic_DNA"/>
</dbReference>
<keyword evidence="3" id="KW-1185">Reference proteome</keyword>
<keyword evidence="1" id="KW-0732">Signal</keyword>
<dbReference type="AlphaFoldDB" id="A0A9P4M1G5"/>